<protein>
    <recommendedName>
        <fullName evidence="1">Glycosyltransferase 2-like domain-containing protein</fullName>
    </recommendedName>
</protein>
<dbReference type="InterPro" id="IPR001173">
    <property type="entry name" value="Glyco_trans_2-like"/>
</dbReference>
<evidence type="ECO:0000313" key="2">
    <source>
        <dbReference type="EMBL" id="GIM45569.1"/>
    </source>
</evidence>
<organism evidence="2 3">
    <name type="scientific">Collibacillus ludicampi</name>
    <dbReference type="NCBI Taxonomy" id="2771369"/>
    <lineage>
        <taxon>Bacteria</taxon>
        <taxon>Bacillati</taxon>
        <taxon>Bacillota</taxon>
        <taxon>Bacilli</taxon>
        <taxon>Bacillales</taxon>
        <taxon>Alicyclobacillaceae</taxon>
        <taxon>Collibacillus</taxon>
    </lineage>
</organism>
<dbReference type="RefSeq" id="WP_282198760.1">
    <property type="nucleotide sequence ID" value="NZ_BOQE01000001.1"/>
</dbReference>
<dbReference type="InterPro" id="IPR029044">
    <property type="entry name" value="Nucleotide-diphossugar_trans"/>
</dbReference>
<dbReference type="Proteomes" id="UP001057291">
    <property type="component" value="Unassembled WGS sequence"/>
</dbReference>
<accession>A0AAV4LCK5</accession>
<sequence>MLALLLWGFAIYGLMMAIIHAVSGLWKSTAAETITQAVVLIVENGEMYVEGILRTIVSAASFNKGDVQVIVIDTGSTDATSKIVKTFADHEEMIEFYENISDSDISELIRSLRKQSQHVITHLDLRRWVHPKKAIHLLMRMLTTSA</sequence>
<comment type="caution">
    <text evidence="2">The sequence shown here is derived from an EMBL/GenBank/DDBJ whole genome shotgun (WGS) entry which is preliminary data.</text>
</comment>
<name>A0AAV4LCK5_9BACL</name>
<keyword evidence="3" id="KW-1185">Reference proteome</keyword>
<dbReference type="AlphaFoldDB" id="A0AAV4LCK5"/>
<gene>
    <name evidence="2" type="ORF">DNHGIG_11180</name>
</gene>
<feature type="domain" description="Glycosyltransferase 2-like" evidence="1">
    <location>
        <begin position="50"/>
        <end position="98"/>
    </location>
</feature>
<evidence type="ECO:0000259" key="1">
    <source>
        <dbReference type="Pfam" id="PF00535"/>
    </source>
</evidence>
<proteinExistence type="predicted"/>
<dbReference type="SUPFAM" id="SSF53448">
    <property type="entry name" value="Nucleotide-diphospho-sugar transferases"/>
    <property type="match status" value="1"/>
</dbReference>
<dbReference type="EMBL" id="BOQE01000001">
    <property type="protein sequence ID" value="GIM45569.1"/>
    <property type="molecule type" value="Genomic_DNA"/>
</dbReference>
<reference evidence="2" key="1">
    <citation type="journal article" date="2023" name="Int. J. Syst. Evol. Microbiol.">
        <title>Collibacillus ludicampi gen. nov., sp. nov., a new soil bacterium of the family Alicyclobacillaceae.</title>
        <authorList>
            <person name="Jojima T."/>
            <person name="Ioku Y."/>
            <person name="Fukuta Y."/>
            <person name="Shirasaka N."/>
            <person name="Matsumura Y."/>
            <person name="Mori M."/>
        </authorList>
    </citation>
    <scope>NUCLEOTIDE SEQUENCE</scope>
    <source>
        <strain evidence="2">TP075</strain>
    </source>
</reference>
<dbReference type="Pfam" id="PF00535">
    <property type="entry name" value="Glycos_transf_2"/>
    <property type="match status" value="1"/>
</dbReference>
<evidence type="ECO:0000313" key="3">
    <source>
        <dbReference type="Proteomes" id="UP001057291"/>
    </source>
</evidence>
<dbReference type="Gene3D" id="3.90.550.10">
    <property type="entry name" value="Spore Coat Polysaccharide Biosynthesis Protein SpsA, Chain A"/>
    <property type="match status" value="1"/>
</dbReference>